<evidence type="ECO:0000256" key="1">
    <source>
        <dbReference type="ARBA" id="ARBA00004141"/>
    </source>
</evidence>
<organism evidence="8 9">
    <name type="scientific">Fragilariopsis cylindrus CCMP1102</name>
    <dbReference type="NCBI Taxonomy" id="635003"/>
    <lineage>
        <taxon>Eukaryota</taxon>
        <taxon>Sar</taxon>
        <taxon>Stramenopiles</taxon>
        <taxon>Ochrophyta</taxon>
        <taxon>Bacillariophyta</taxon>
        <taxon>Bacillariophyceae</taxon>
        <taxon>Bacillariophycidae</taxon>
        <taxon>Bacillariales</taxon>
        <taxon>Bacillariaceae</taxon>
        <taxon>Fragilariopsis</taxon>
    </lineage>
</organism>
<evidence type="ECO:0000256" key="4">
    <source>
        <dbReference type="ARBA" id="ARBA00022737"/>
    </source>
</evidence>
<evidence type="ECO:0000256" key="7">
    <source>
        <dbReference type="RuleBase" id="RU000488"/>
    </source>
</evidence>
<accession>A0A1E7F288</accession>
<dbReference type="InterPro" id="IPR018108">
    <property type="entry name" value="MCP_transmembrane"/>
</dbReference>
<keyword evidence="5 6" id="KW-0472">Membrane</keyword>
<protein>
    <submittedName>
        <fullName evidence="8">Mitochondrial carrier</fullName>
    </submittedName>
</protein>
<dbReference type="SUPFAM" id="SSF103506">
    <property type="entry name" value="Mitochondrial carrier"/>
    <property type="match status" value="1"/>
</dbReference>
<dbReference type="EMBL" id="KV784365">
    <property type="protein sequence ID" value="OEU12318.1"/>
    <property type="molecule type" value="Genomic_DNA"/>
</dbReference>
<feature type="repeat" description="Solcar" evidence="6">
    <location>
        <begin position="232"/>
        <end position="317"/>
    </location>
</feature>
<dbReference type="OrthoDB" id="270584at2759"/>
<feature type="repeat" description="Solcar" evidence="6">
    <location>
        <begin position="21"/>
        <end position="104"/>
    </location>
</feature>
<name>A0A1E7F288_9STRA</name>
<dbReference type="GO" id="GO:0016020">
    <property type="term" value="C:membrane"/>
    <property type="evidence" value="ECO:0007669"/>
    <property type="project" value="UniProtKB-SubCell"/>
</dbReference>
<feature type="repeat" description="Solcar" evidence="6">
    <location>
        <begin position="129"/>
        <end position="219"/>
    </location>
</feature>
<dbReference type="Gene3D" id="1.50.40.10">
    <property type="entry name" value="Mitochondrial carrier domain"/>
    <property type="match status" value="1"/>
</dbReference>
<evidence type="ECO:0000313" key="8">
    <source>
        <dbReference type="EMBL" id="OEU12318.1"/>
    </source>
</evidence>
<dbReference type="PRINTS" id="PR00926">
    <property type="entry name" value="MITOCARRIER"/>
</dbReference>
<dbReference type="InterPro" id="IPR023395">
    <property type="entry name" value="MCP_dom_sf"/>
</dbReference>
<sequence>MEHQNPQRRHTRADAAVDMSRRMICGGLAGCIAKTATNPLERIKMLSQTGEHGSKHHSVLSLYRNIIKNEGFIGGLWAGNGVNLLRIFPAKAIVFATNDMYQDFFRRLISTTPSQDNNNKTTQKLPSTLSFLSGGLAGMTASACTYPLDFARGRISGKLATLSSDGAVKKEYKGIVSTILLTVKEEGPRALYKGVTPTLIGALPYEGIKFGTVGMLDTLFPPSSSSLSPPFRKMIFGGMGGVAAGMITYPNDTVRRLMQLQGSRGTETSYSGYWDCVRKTYRAEGLSRFYRGATINILRMAPNSAIQFGSYEILKQWTSE</sequence>
<dbReference type="InParanoid" id="A0A1E7F288"/>
<dbReference type="Proteomes" id="UP000095751">
    <property type="component" value="Unassembled WGS sequence"/>
</dbReference>
<feature type="non-terminal residue" evidence="8">
    <location>
        <position position="320"/>
    </location>
</feature>
<evidence type="ECO:0000256" key="3">
    <source>
        <dbReference type="ARBA" id="ARBA00022692"/>
    </source>
</evidence>
<dbReference type="AlphaFoldDB" id="A0A1E7F288"/>
<dbReference type="KEGG" id="fcy:FRACYDRAFT_172353"/>
<dbReference type="InterPro" id="IPR002067">
    <property type="entry name" value="MCP"/>
</dbReference>
<comment type="subcellular location">
    <subcellularLocation>
        <location evidence="1">Membrane</location>
        <topology evidence="1">Multi-pass membrane protein</topology>
    </subcellularLocation>
</comment>
<gene>
    <name evidence="8" type="ORF">FRACYDRAFT_172353</name>
</gene>
<evidence type="ECO:0000256" key="2">
    <source>
        <dbReference type="ARBA" id="ARBA00022448"/>
    </source>
</evidence>
<keyword evidence="9" id="KW-1185">Reference proteome</keyword>
<dbReference type="GO" id="GO:0055085">
    <property type="term" value="P:transmembrane transport"/>
    <property type="evidence" value="ECO:0007669"/>
    <property type="project" value="InterPro"/>
</dbReference>
<evidence type="ECO:0000313" key="9">
    <source>
        <dbReference type="Proteomes" id="UP000095751"/>
    </source>
</evidence>
<proteinExistence type="inferred from homology"/>
<keyword evidence="3 6" id="KW-0812">Transmembrane</keyword>
<keyword evidence="4" id="KW-0677">Repeat</keyword>
<dbReference type="Pfam" id="PF00153">
    <property type="entry name" value="Mito_carr"/>
    <property type="match status" value="3"/>
</dbReference>
<keyword evidence="2 7" id="KW-0813">Transport</keyword>
<evidence type="ECO:0000256" key="6">
    <source>
        <dbReference type="PROSITE-ProRule" id="PRU00282"/>
    </source>
</evidence>
<comment type="similarity">
    <text evidence="7">Belongs to the mitochondrial carrier (TC 2.A.29) family.</text>
</comment>
<evidence type="ECO:0000256" key="5">
    <source>
        <dbReference type="ARBA" id="ARBA00023136"/>
    </source>
</evidence>
<dbReference type="PANTHER" id="PTHR24089">
    <property type="entry name" value="SOLUTE CARRIER FAMILY 25"/>
    <property type="match status" value="1"/>
</dbReference>
<dbReference type="PROSITE" id="PS50920">
    <property type="entry name" value="SOLCAR"/>
    <property type="match status" value="3"/>
</dbReference>
<reference evidence="8 9" key="1">
    <citation type="submission" date="2016-09" db="EMBL/GenBank/DDBJ databases">
        <title>Extensive genetic diversity and differential bi-allelic expression allows diatom success in the polar Southern Ocean.</title>
        <authorList>
            <consortium name="DOE Joint Genome Institute"/>
            <person name="Mock T."/>
            <person name="Otillar R.P."/>
            <person name="Strauss J."/>
            <person name="Dupont C."/>
            <person name="Frickenhaus S."/>
            <person name="Maumus F."/>
            <person name="Mcmullan M."/>
            <person name="Sanges R."/>
            <person name="Schmutz J."/>
            <person name="Toseland A."/>
            <person name="Valas R."/>
            <person name="Veluchamy A."/>
            <person name="Ward B.J."/>
            <person name="Allen A."/>
            <person name="Barry K."/>
            <person name="Falciatore A."/>
            <person name="Ferrante M."/>
            <person name="Fortunato A.E."/>
            <person name="Gloeckner G."/>
            <person name="Gruber A."/>
            <person name="Hipkin R."/>
            <person name="Janech M."/>
            <person name="Kroth P."/>
            <person name="Leese F."/>
            <person name="Lindquist E."/>
            <person name="Lyon B.R."/>
            <person name="Martin J."/>
            <person name="Mayer C."/>
            <person name="Parker M."/>
            <person name="Quesneville H."/>
            <person name="Raymond J."/>
            <person name="Uhlig C."/>
            <person name="Valentin K.U."/>
            <person name="Worden A.Z."/>
            <person name="Armbrust E.V."/>
            <person name="Bowler C."/>
            <person name="Green B."/>
            <person name="Moulton V."/>
            <person name="Van Oosterhout C."/>
            <person name="Grigoriev I."/>
        </authorList>
    </citation>
    <scope>NUCLEOTIDE SEQUENCE [LARGE SCALE GENOMIC DNA]</scope>
    <source>
        <strain evidence="8 9">CCMP1102</strain>
    </source>
</reference>